<dbReference type="AlphaFoldDB" id="X1BKT3"/>
<organism evidence="1">
    <name type="scientific">marine sediment metagenome</name>
    <dbReference type="NCBI Taxonomy" id="412755"/>
    <lineage>
        <taxon>unclassified sequences</taxon>
        <taxon>metagenomes</taxon>
        <taxon>ecological metagenomes</taxon>
    </lineage>
</organism>
<name>X1BKT3_9ZZZZ</name>
<gene>
    <name evidence="1" type="ORF">S01H4_26065</name>
</gene>
<evidence type="ECO:0008006" key="2">
    <source>
        <dbReference type="Google" id="ProtNLM"/>
    </source>
</evidence>
<dbReference type="InterPro" id="IPR051162">
    <property type="entry name" value="T4SS_component"/>
</dbReference>
<dbReference type="SUPFAM" id="SSF52540">
    <property type="entry name" value="P-loop containing nucleoside triphosphate hydrolases"/>
    <property type="match status" value="1"/>
</dbReference>
<feature type="non-terminal residue" evidence="1">
    <location>
        <position position="193"/>
    </location>
</feature>
<sequence>MSSIPVLVNTRKGITIPELLNNPTILELRHLPDTQRALLTSLIMVAVTEYLEAQETSAEQELRHLLVLEEAHHVLKRVGNGYGIHEGHSSQQQAINTIVQLLREARGLGLGVVLIDQLPADLADAAVKLPGITIIHGLKDARERLLVGGQANLNDEQFLHIGALKCGEAVIHQAFSGPAVLTQIVKFQREHSA</sequence>
<dbReference type="PANTHER" id="PTHR30121:SF6">
    <property type="entry name" value="SLR6007 PROTEIN"/>
    <property type="match status" value="1"/>
</dbReference>
<dbReference type="EMBL" id="BART01012503">
    <property type="protein sequence ID" value="GAG81802.1"/>
    <property type="molecule type" value="Genomic_DNA"/>
</dbReference>
<protein>
    <recommendedName>
        <fullName evidence="2">ATP-binding protein</fullName>
    </recommendedName>
</protein>
<evidence type="ECO:0000313" key="1">
    <source>
        <dbReference type="EMBL" id="GAG81802.1"/>
    </source>
</evidence>
<dbReference type="PANTHER" id="PTHR30121">
    <property type="entry name" value="UNCHARACTERIZED PROTEIN YJGR-RELATED"/>
    <property type="match status" value="1"/>
</dbReference>
<dbReference type="Gene3D" id="3.40.50.300">
    <property type="entry name" value="P-loop containing nucleotide triphosphate hydrolases"/>
    <property type="match status" value="1"/>
</dbReference>
<reference evidence="1" key="1">
    <citation type="journal article" date="2014" name="Front. Microbiol.">
        <title>High frequency of phylogenetically diverse reductive dehalogenase-homologous genes in deep subseafloor sedimentary metagenomes.</title>
        <authorList>
            <person name="Kawai M."/>
            <person name="Futagami T."/>
            <person name="Toyoda A."/>
            <person name="Takaki Y."/>
            <person name="Nishi S."/>
            <person name="Hori S."/>
            <person name="Arai W."/>
            <person name="Tsubouchi T."/>
            <person name="Morono Y."/>
            <person name="Uchiyama I."/>
            <person name="Ito T."/>
            <person name="Fujiyama A."/>
            <person name="Inagaki F."/>
            <person name="Takami H."/>
        </authorList>
    </citation>
    <scope>NUCLEOTIDE SEQUENCE</scope>
    <source>
        <strain evidence="1">Expedition CK06-06</strain>
    </source>
</reference>
<accession>X1BKT3</accession>
<comment type="caution">
    <text evidence="1">The sequence shown here is derived from an EMBL/GenBank/DDBJ whole genome shotgun (WGS) entry which is preliminary data.</text>
</comment>
<dbReference type="InterPro" id="IPR027417">
    <property type="entry name" value="P-loop_NTPase"/>
</dbReference>
<proteinExistence type="predicted"/>